<name>A0AAD2K7A1_9AGAR</name>
<reference evidence="1" key="1">
    <citation type="submission" date="2023-11" db="EMBL/GenBank/DDBJ databases">
        <authorList>
            <person name="De Vega J J."/>
            <person name="De Vega J J."/>
        </authorList>
    </citation>
    <scope>NUCLEOTIDE SEQUENCE</scope>
</reference>
<evidence type="ECO:0000313" key="2">
    <source>
        <dbReference type="Proteomes" id="UP001295794"/>
    </source>
</evidence>
<accession>A0AAD2K7A1</accession>
<dbReference type="AlphaFoldDB" id="A0AAD2K7A1"/>
<dbReference type="EMBL" id="CAVNYO010000444">
    <property type="protein sequence ID" value="CAK5281291.1"/>
    <property type="molecule type" value="Genomic_DNA"/>
</dbReference>
<gene>
    <name evidence="1" type="ORF">MYCIT1_LOCUS32304</name>
</gene>
<sequence length="204" mass="22868">MILSSSLYTPECDAVRVGPVPSWPSSAPWLDELPSESGALPQDPISDFNSSQKMLMLQLASNAECEDSVAKVRCREYVQNQRALGVSSYLPLPDWDVYAPIDCDSASTGEEEQGSEFWDPRSEFERKFTTAKREPRTRFQAMRERRKTSAVISGRIEKASRLLAPRPRTQATTAHLPAANMICDTVGHHLRIQYEESRAASKFS</sequence>
<proteinExistence type="predicted"/>
<keyword evidence="2" id="KW-1185">Reference proteome</keyword>
<evidence type="ECO:0000313" key="1">
    <source>
        <dbReference type="EMBL" id="CAK5281291.1"/>
    </source>
</evidence>
<protein>
    <submittedName>
        <fullName evidence="1">Uncharacterized protein</fullName>
    </submittedName>
</protein>
<dbReference type="Proteomes" id="UP001295794">
    <property type="component" value="Unassembled WGS sequence"/>
</dbReference>
<comment type="caution">
    <text evidence="1">The sequence shown here is derived from an EMBL/GenBank/DDBJ whole genome shotgun (WGS) entry which is preliminary data.</text>
</comment>
<organism evidence="1 2">
    <name type="scientific">Mycena citricolor</name>
    <dbReference type="NCBI Taxonomy" id="2018698"/>
    <lineage>
        <taxon>Eukaryota</taxon>
        <taxon>Fungi</taxon>
        <taxon>Dikarya</taxon>
        <taxon>Basidiomycota</taxon>
        <taxon>Agaricomycotina</taxon>
        <taxon>Agaricomycetes</taxon>
        <taxon>Agaricomycetidae</taxon>
        <taxon>Agaricales</taxon>
        <taxon>Marasmiineae</taxon>
        <taxon>Mycenaceae</taxon>
        <taxon>Mycena</taxon>
    </lineage>
</organism>